<name>A0A518CAC7_9BACT</name>
<reference evidence="2" key="1">
    <citation type="submission" date="2019-02" db="EMBL/GenBank/DDBJ databases">
        <title>Deep-cultivation of Planctomycetes and their phenomic and genomic characterization uncovers novel biology.</title>
        <authorList>
            <person name="Wiegand S."/>
            <person name="Jogler M."/>
            <person name="Boedeker C."/>
            <person name="Pinto D."/>
            <person name="Vollmers J."/>
            <person name="Rivas-Marin E."/>
            <person name="Kohn T."/>
            <person name="Peeters S.H."/>
            <person name="Heuer A."/>
            <person name="Rast P."/>
            <person name="Oberbeckmann S."/>
            <person name="Bunk B."/>
            <person name="Jeske O."/>
            <person name="Meyerdierks A."/>
            <person name="Storesund J.E."/>
            <person name="Kallscheuer N."/>
            <person name="Luecker S."/>
            <person name="Lage O.M."/>
            <person name="Pohl T."/>
            <person name="Merkel B.J."/>
            <person name="Hornburger P."/>
            <person name="Mueller R.-W."/>
            <person name="Bruemmer F."/>
            <person name="Labrenz M."/>
            <person name="Spormann A.M."/>
            <person name="Op den Camp H."/>
            <person name="Overmann J."/>
            <person name="Amann R."/>
            <person name="Jetten M.S.M."/>
            <person name="Mascher T."/>
            <person name="Medema M.H."/>
            <person name="Devos D.P."/>
            <person name="Kaster A.-K."/>
            <person name="Ovreas L."/>
            <person name="Rohde M."/>
            <person name="Galperin M.Y."/>
            <person name="Jogler C."/>
        </authorList>
    </citation>
    <scope>NUCLEOTIDE SEQUENCE [LARGE SCALE GENOMIC DNA]</scope>
    <source>
        <strain evidence="2">Pan97</strain>
    </source>
</reference>
<protein>
    <recommendedName>
        <fullName evidence="3">TIGR02453 family protein</fullName>
    </recommendedName>
</protein>
<dbReference type="Proteomes" id="UP000318626">
    <property type="component" value="Chromosome"/>
</dbReference>
<proteinExistence type="predicted"/>
<gene>
    <name evidence="1" type="ORF">Pan97_32330</name>
</gene>
<evidence type="ECO:0008006" key="3">
    <source>
        <dbReference type="Google" id="ProtNLM"/>
    </source>
</evidence>
<dbReference type="InterPro" id="IPR015996">
    <property type="entry name" value="UCP028451"/>
</dbReference>
<dbReference type="PIRSF" id="PIRSF028451">
    <property type="entry name" value="UCP028451"/>
    <property type="match status" value="1"/>
</dbReference>
<evidence type="ECO:0000313" key="1">
    <source>
        <dbReference type="EMBL" id="QDU76188.1"/>
    </source>
</evidence>
<dbReference type="NCBIfam" id="TIGR02453">
    <property type="entry name" value="TIGR02453 family protein"/>
    <property type="match status" value="1"/>
</dbReference>
<keyword evidence="2" id="KW-1185">Reference proteome</keyword>
<dbReference type="AlphaFoldDB" id="A0A518CAC7"/>
<organism evidence="1 2">
    <name type="scientific">Bremerella volcania</name>
    <dbReference type="NCBI Taxonomy" id="2527984"/>
    <lineage>
        <taxon>Bacteria</taxon>
        <taxon>Pseudomonadati</taxon>
        <taxon>Planctomycetota</taxon>
        <taxon>Planctomycetia</taxon>
        <taxon>Pirellulales</taxon>
        <taxon>Pirellulaceae</taxon>
        <taxon>Bremerella</taxon>
    </lineage>
</organism>
<dbReference type="PANTHER" id="PTHR36452">
    <property type="entry name" value="CHROMOSOME 12, WHOLE GENOME SHOTGUN SEQUENCE"/>
    <property type="match status" value="1"/>
</dbReference>
<dbReference type="InterPro" id="IPR012808">
    <property type="entry name" value="CHP02453"/>
</dbReference>
<dbReference type="RefSeq" id="WP_165698789.1">
    <property type="nucleotide sequence ID" value="NZ_CP036289.1"/>
</dbReference>
<evidence type="ECO:0000313" key="2">
    <source>
        <dbReference type="Proteomes" id="UP000318626"/>
    </source>
</evidence>
<dbReference type="PANTHER" id="PTHR36452:SF1">
    <property type="entry name" value="DUF2461 DOMAIN-CONTAINING PROTEIN"/>
    <property type="match status" value="1"/>
</dbReference>
<dbReference type="KEGG" id="bvo:Pan97_32330"/>
<dbReference type="EMBL" id="CP036289">
    <property type="protein sequence ID" value="QDU76188.1"/>
    <property type="molecule type" value="Genomic_DNA"/>
</dbReference>
<accession>A0A518CAC7</accession>
<dbReference type="Pfam" id="PF09365">
    <property type="entry name" value="DUF2461"/>
    <property type="match status" value="1"/>
</dbReference>
<sequence length="226" mass="25666">MTAFGITPKSFKLLDELSANNNREWYHAHKAELSEQLLDPFAGILEAVSAKLKNAKRPFSGSKQTMFRLYRDTRFSKDKRPYKEHIGGLLTPSGNKKEDTALMYAHLATDGGFIASGFYRLETKDLNKIRDRMIEDAKTFRTITRKITKAGYEFSEIEPLKSMPRGYAQYADHEHAGFLKMKSLIVSLNQSKKAWIDGSVVKELVKLHKATVDLMLFGLEALGKRS</sequence>